<keyword evidence="2" id="KW-0732">Signal</keyword>
<evidence type="ECO:0000313" key="3">
    <source>
        <dbReference type="EMBL" id="MET1488695.1"/>
    </source>
</evidence>
<accession>A0ABV2CLB5</accession>
<dbReference type="RefSeq" id="WP_345927038.1">
    <property type="nucleotide sequence ID" value="NZ_JBDIVF010000003.1"/>
</dbReference>
<dbReference type="Pfam" id="PF02321">
    <property type="entry name" value="OEP"/>
    <property type="match status" value="2"/>
</dbReference>
<dbReference type="Gene3D" id="1.20.1600.10">
    <property type="entry name" value="Outer membrane efflux proteins (OEP)"/>
    <property type="match status" value="1"/>
</dbReference>
<reference evidence="3 4" key="1">
    <citation type="submission" date="2024-07" db="EMBL/GenBank/DDBJ databases">
        <title>Uliginosibacterium paludis KCTC:42655.</title>
        <authorList>
            <person name="Kim M.K."/>
        </authorList>
    </citation>
    <scope>NUCLEOTIDE SEQUENCE [LARGE SCALE GENOMIC DNA]</scope>
    <source>
        <strain evidence="3 4">KCTC 42655</strain>
    </source>
</reference>
<gene>
    <name evidence="3" type="ORF">ABVT11_02565</name>
</gene>
<dbReference type="InterPro" id="IPR010131">
    <property type="entry name" value="MdtP/NodT-like"/>
</dbReference>
<dbReference type="SUPFAM" id="SSF56954">
    <property type="entry name" value="Outer membrane efflux proteins (OEP)"/>
    <property type="match status" value="1"/>
</dbReference>
<comment type="caution">
    <text evidence="3">The sequence shown here is derived from an EMBL/GenBank/DDBJ whole genome shotgun (WGS) entry which is preliminary data.</text>
</comment>
<feature type="signal peptide" evidence="2">
    <location>
        <begin position="1"/>
        <end position="27"/>
    </location>
</feature>
<dbReference type="InterPro" id="IPR003423">
    <property type="entry name" value="OMP_efflux"/>
</dbReference>
<keyword evidence="4" id="KW-1185">Reference proteome</keyword>
<protein>
    <submittedName>
        <fullName evidence="3">TolC family protein</fullName>
    </submittedName>
</protein>
<dbReference type="PANTHER" id="PTHR30203:SF24">
    <property type="entry name" value="BLR4935 PROTEIN"/>
    <property type="match status" value="1"/>
</dbReference>
<name>A0ABV2CLB5_9RHOO</name>
<sequence>MKHSFPVRPLALLIVLFWQALAFNVQAQEKPVGADLHGLLEYAKSHNVEYSAMRHEAEAAAERIGSAGALPDPKLQVELRDITKMGEQNPTLDPSRVGSTRYLLMQDFPWYGKRDLRTGVATAEARAAEGLVQSNWTELSALIRQTFLQRYFLDSNERLLQEQLALMSQLEKIAQARYAGGLTPQQDVIRAQLEQNAMRAELIGVSGERRALSAKLNAVLNRPTASPLEAPEELPAIPGRDKLNMGELIERLRSNNPQVAVESHRITAAEQNRELTYKNRYPDISLGVSPIQSGNRINEWELMLQVNIPLQQGARRSQEREANAMLAAARARQEAATQRLFGELAENLSAYETAERSEALVRGSVLPQSELSFKSALAGYENGKVDFATLLDAQRQITQARVSMLKAQAEQHLRLTNIEKLIGEAL</sequence>
<evidence type="ECO:0000256" key="1">
    <source>
        <dbReference type="ARBA" id="ARBA00007613"/>
    </source>
</evidence>
<proteinExistence type="inferred from homology"/>
<dbReference type="Proteomes" id="UP001548590">
    <property type="component" value="Unassembled WGS sequence"/>
</dbReference>
<evidence type="ECO:0000256" key="2">
    <source>
        <dbReference type="SAM" id="SignalP"/>
    </source>
</evidence>
<feature type="chain" id="PRO_5046160886" evidence="2">
    <location>
        <begin position="28"/>
        <end position="426"/>
    </location>
</feature>
<organism evidence="3 4">
    <name type="scientific">Uliginosibacterium paludis</name>
    <dbReference type="NCBI Taxonomy" id="1615952"/>
    <lineage>
        <taxon>Bacteria</taxon>
        <taxon>Pseudomonadati</taxon>
        <taxon>Pseudomonadota</taxon>
        <taxon>Betaproteobacteria</taxon>
        <taxon>Rhodocyclales</taxon>
        <taxon>Zoogloeaceae</taxon>
        <taxon>Uliginosibacterium</taxon>
    </lineage>
</organism>
<evidence type="ECO:0000313" key="4">
    <source>
        <dbReference type="Proteomes" id="UP001548590"/>
    </source>
</evidence>
<comment type="similarity">
    <text evidence="1">Belongs to the outer membrane factor (OMF) (TC 1.B.17) family.</text>
</comment>
<dbReference type="PANTHER" id="PTHR30203">
    <property type="entry name" value="OUTER MEMBRANE CATION EFFLUX PROTEIN"/>
    <property type="match status" value="1"/>
</dbReference>
<dbReference type="EMBL" id="JBEWLZ010000001">
    <property type="protein sequence ID" value="MET1488695.1"/>
    <property type="molecule type" value="Genomic_DNA"/>
</dbReference>